<dbReference type="PROSITE" id="PS01033">
    <property type="entry name" value="GLOBIN"/>
    <property type="match status" value="1"/>
</dbReference>
<dbReference type="InterPro" id="IPR000971">
    <property type="entry name" value="Globin"/>
</dbReference>
<dbReference type="GO" id="GO:0005506">
    <property type="term" value="F:iron ion binding"/>
    <property type="evidence" value="ECO:0007669"/>
    <property type="project" value="UniProtKB-UniRule"/>
</dbReference>
<dbReference type="EMBL" id="JAODUO010000533">
    <property type="protein sequence ID" value="KAK2178675.1"/>
    <property type="molecule type" value="Genomic_DNA"/>
</dbReference>
<sequence length="171" mass="18151">MRLFGITLLIACGLAAVYADDNCMCSKADAAIVIQQWQDVSSPDAAAQTKLSCGQAVFAELFNMAPGAKALFTRVNVDNIHSPEFNGHVMRVMGGLDVLVNYLENPPVMESMLAHLAGQHAVRDGVTKSGFAVMAKVLMGSMPQVVEGFNPDAWKNCLIPILNGMSAGLAP</sequence>
<evidence type="ECO:0000313" key="12">
    <source>
        <dbReference type="EMBL" id="KAK2178675.1"/>
    </source>
</evidence>
<evidence type="ECO:0000256" key="7">
    <source>
        <dbReference type="PIRSR" id="PIRSR036517-1"/>
    </source>
</evidence>
<evidence type="ECO:0000256" key="9">
    <source>
        <dbReference type="RuleBase" id="RU000356"/>
    </source>
</evidence>
<keyword evidence="2 6" id="KW-0349">Heme</keyword>
<reference evidence="12" key="1">
    <citation type="journal article" date="2023" name="Mol. Biol. Evol.">
        <title>Third-Generation Sequencing Reveals the Adaptive Role of the Epigenome in Three Deep-Sea Polychaetes.</title>
        <authorList>
            <person name="Perez M."/>
            <person name="Aroh O."/>
            <person name="Sun Y."/>
            <person name="Lan Y."/>
            <person name="Juniper S.K."/>
            <person name="Young C.R."/>
            <person name="Angers B."/>
            <person name="Qian P.Y."/>
        </authorList>
    </citation>
    <scope>NUCLEOTIDE SEQUENCE</scope>
    <source>
        <strain evidence="12">R07B-5</strain>
    </source>
</reference>
<dbReference type="InterPro" id="IPR014610">
    <property type="entry name" value="Haemoglobin_extracell"/>
</dbReference>
<evidence type="ECO:0000256" key="3">
    <source>
        <dbReference type="ARBA" id="ARBA00022621"/>
    </source>
</evidence>
<feature type="binding site" description="proximal binding residue" evidence="7">
    <location>
        <position position="120"/>
    </location>
    <ligand>
        <name>heme b</name>
        <dbReference type="ChEBI" id="CHEBI:60344"/>
    </ligand>
    <ligandPart>
        <name>Fe</name>
        <dbReference type="ChEBI" id="CHEBI:18248"/>
    </ligandPart>
</feature>
<protein>
    <recommendedName>
        <fullName evidence="6">Extracellular globin</fullName>
    </recommendedName>
</protein>
<dbReference type="Pfam" id="PF00042">
    <property type="entry name" value="Globin"/>
    <property type="match status" value="1"/>
</dbReference>
<dbReference type="InterPro" id="IPR009050">
    <property type="entry name" value="Globin-like_sf"/>
</dbReference>
<dbReference type="Proteomes" id="UP001209878">
    <property type="component" value="Unassembled WGS sequence"/>
</dbReference>
<evidence type="ECO:0000256" key="5">
    <source>
        <dbReference type="ARBA" id="ARBA00023004"/>
    </source>
</evidence>
<dbReference type="GO" id="GO:0005344">
    <property type="term" value="F:oxygen carrier activity"/>
    <property type="evidence" value="ECO:0007669"/>
    <property type="project" value="UniProtKB-UniRule"/>
</dbReference>
<dbReference type="InterPro" id="IPR044399">
    <property type="entry name" value="Mb-like_M"/>
</dbReference>
<dbReference type="CDD" id="cd01040">
    <property type="entry name" value="Mb-like"/>
    <property type="match status" value="1"/>
</dbReference>
<keyword evidence="8" id="KW-1015">Disulfide bond</keyword>
<dbReference type="GO" id="GO:0005833">
    <property type="term" value="C:hemoglobin complex"/>
    <property type="evidence" value="ECO:0007669"/>
    <property type="project" value="UniProtKB-UniRule"/>
</dbReference>
<keyword evidence="5 6" id="KW-0408">Iron</keyword>
<evidence type="ECO:0000256" key="1">
    <source>
        <dbReference type="ARBA" id="ARBA00022448"/>
    </source>
</evidence>
<keyword evidence="3 6" id="KW-0561">Oxygen transport</keyword>
<dbReference type="SUPFAM" id="SSF46458">
    <property type="entry name" value="Globin-like"/>
    <property type="match status" value="1"/>
</dbReference>
<proteinExistence type="inferred from homology"/>
<name>A0AAD9NQI0_RIDPI</name>
<keyword evidence="13" id="KW-1185">Reference proteome</keyword>
<dbReference type="GO" id="GO:0020037">
    <property type="term" value="F:heme binding"/>
    <property type="evidence" value="ECO:0007669"/>
    <property type="project" value="UniProtKB-UniRule"/>
</dbReference>
<dbReference type="Gene3D" id="1.10.490.10">
    <property type="entry name" value="Globins"/>
    <property type="match status" value="1"/>
</dbReference>
<feature type="domain" description="Globin" evidence="11">
    <location>
        <begin position="24"/>
        <end position="170"/>
    </location>
</feature>
<dbReference type="GO" id="GO:0005576">
    <property type="term" value="C:extracellular region"/>
    <property type="evidence" value="ECO:0007669"/>
    <property type="project" value="UniProtKB-UniRule"/>
</dbReference>
<evidence type="ECO:0000256" key="6">
    <source>
        <dbReference type="PIRNR" id="PIRNR036517"/>
    </source>
</evidence>
<keyword evidence="1 6" id="KW-0813">Transport</keyword>
<gene>
    <name evidence="12" type="ORF">NP493_531g02054</name>
</gene>
<dbReference type="AlphaFoldDB" id="A0AAD9NQI0"/>
<dbReference type="InterPro" id="IPR012292">
    <property type="entry name" value="Globin/Proto"/>
</dbReference>
<evidence type="ECO:0000256" key="10">
    <source>
        <dbReference type="SAM" id="SignalP"/>
    </source>
</evidence>
<feature type="chain" id="PRO_5041969273" description="Extracellular globin" evidence="10">
    <location>
        <begin position="20"/>
        <end position="171"/>
    </location>
</feature>
<comment type="caution">
    <text evidence="12">The sequence shown here is derived from an EMBL/GenBank/DDBJ whole genome shotgun (WGS) entry which is preliminary data.</text>
</comment>
<evidence type="ECO:0000259" key="11">
    <source>
        <dbReference type="PROSITE" id="PS01033"/>
    </source>
</evidence>
<dbReference type="PIRSF" id="PIRSF036517">
    <property type="entry name" value="Ext_hemo"/>
    <property type="match status" value="1"/>
</dbReference>
<dbReference type="GO" id="GO:0019825">
    <property type="term" value="F:oxygen binding"/>
    <property type="evidence" value="ECO:0007669"/>
    <property type="project" value="UniProtKB-UniRule"/>
</dbReference>
<accession>A0AAD9NQI0</accession>
<evidence type="ECO:0000256" key="8">
    <source>
        <dbReference type="PIRSR" id="PIRSR036517-2"/>
    </source>
</evidence>
<feature type="disulfide bond" evidence="8">
    <location>
        <begin position="25"/>
        <end position="157"/>
    </location>
</feature>
<keyword evidence="4 6" id="KW-0479">Metal-binding</keyword>
<evidence type="ECO:0000256" key="2">
    <source>
        <dbReference type="ARBA" id="ARBA00022617"/>
    </source>
</evidence>
<evidence type="ECO:0000313" key="13">
    <source>
        <dbReference type="Proteomes" id="UP001209878"/>
    </source>
</evidence>
<keyword evidence="10" id="KW-0732">Signal</keyword>
<feature type="signal peptide" evidence="10">
    <location>
        <begin position="1"/>
        <end position="19"/>
    </location>
</feature>
<evidence type="ECO:0000256" key="4">
    <source>
        <dbReference type="ARBA" id="ARBA00022723"/>
    </source>
</evidence>
<organism evidence="12 13">
    <name type="scientific">Ridgeia piscesae</name>
    <name type="common">Tubeworm</name>
    <dbReference type="NCBI Taxonomy" id="27915"/>
    <lineage>
        <taxon>Eukaryota</taxon>
        <taxon>Metazoa</taxon>
        <taxon>Spiralia</taxon>
        <taxon>Lophotrochozoa</taxon>
        <taxon>Annelida</taxon>
        <taxon>Polychaeta</taxon>
        <taxon>Sedentaria</taxon>
        <taxon>Canalipalpata</taxon>
        <taxon>Sabellida</taxon>
        <taxon>Siboglinidae</taxon>
        <taxon>Ridgeia</taxon>
    </lineage>
</organism>
<comment type="similarity">
    <text evidence="6 9">Belongs to the globin family.</text>
</comment>